<dbReference type="GO" id="GO:0008772">
    <property type="term" value="F:[isocitrate dehydrogenase (NADP+)] kinase activity"/>
    <property type="evidence" value="ECO:0007669"/>
    <property type="project" value="UniProtKB-EC"/>
</dbReference>
<protein>
    <submittedName>
        <fullName evidence="13">Bifunctional isocitrate dehydrogenase kinase/phosphatase</fullName>
        <ecNumber evidence="13">2.7.11.5</ecNumber>
        <ecNumber evidence="13">3.1.3.-</ecNumber>
    </submittedName>
</protein>
<dbReference type="PANTHER" id="PTHR39559:SF1">
    <property type="entry name" value="ISOCITRATE DEHYDROGENASE KINASE_PHOSPHATASE"/>
    <property type="match status" value="1"/>
</dbReference>
<keyword evidence="10" id="KW-0904">Protein phosphatase</keyword>
<dbReference type="GO" id="GO:0005737">
    <property type="term" value="C:cytoplasm"/>
    <property type="evidence" value="ECO:0007669"/>
    <property type="project" value="InterPro"/>
</dbReference>
<evidence type="ECO:0000256" key="1">
    <source>
        <dbReference type="ARBA" id="ARBA00022435"/>
    </source>
</evidence>
<keyword evidence="1" id="KW-0329">Glyoxylate bypass</keyword>
<sequence>MIQRFSHSRLGNRIDDKEIWMHAKAVYSGLSGVLDVWELAETFFNSITRRIFATVGVDPRIEFVDTCSRSRPFQMSPPPYRTYRGAQSTAILMETILGDYQYQTAYEDRQRDARVAAEKIDMHLKTSGYSPDIERAEMLTCVFYRGRRAYLVGRFFSGADLFPLVLALLNTHGGIVVDAVLSSENDVSILFSFTRSYFHVDVKRPNEIVSFLKSIMPRKRIAELYISIGYNKHGKSELYCDLLQHLNRSDQKFEIAAGKRGMVMEVFTMPDYDLVFKVIKDRFTYPKNTTRDVVMAKYHLVFKHDRAGRLVDAQEFEHLKFSRNRFSDELLDSLLRIAARNLIINADHIVVRHAYVERRVTPLDIYLGQVDEAEARKVVKDFGDAIKNLAATNIFPGDMLLKNFGVTRHGRVVFYDYDELCLLSGCNFRKMPRTRSYEEELSAEPWFAVGENDVFPEEFRNFLELQGTLREVFMEHHEDLFEVDFWHRIQSQIDAGTPIDIFPYEQSKRLTRS</sequence>
<dbReference type="InterPro" id="IPR046855">
    <property type="entry name" value="AceK_kinase"/>
</dbReference>
<dbReference type="GO" id="GO:0006006">
    <property type="term" value="P:glucose metabolic process"/>
    <property type="evidence" value="ECO:0007669"/>
    <property type="project" value="InterPro"/>
</dbReference>
<dbReference type="PANTHER" id="PTHR39559">
    <property type="match status" value="1"/>
</dbReference>
<dbReference type="GO" id="GO:0005524">
    <property type="term" value="F:ATP binding"/>
    <property type="evidence" value="ECO:0007669"/>
    <property type="project" value="UniProtKB-KW"/>
</dbReference>
<evidence type="ECO:0000259" key="12">
    <source>
        <dbReference type="Pfam" id="PF20423"/>
    </source>
</evidence>
<dbReference type="Pfam" id="PF20423">
    <property type="entry name" value="AceK_regulatory"/>
    <property type="match status" value="1"/>
</dbReference>
<evidence type="ECO:0000256" key="6">
    <source>
        <dbReference type="ARBA" id="ARBA00022741"/>
    </source>
</evidence>
<evidence type="ECO:0000256" key="9">
    <source>
        <dbReference type="ARBA" id="ARBA00022840"/>
    </source>
</evidence>
<dbReference type="EC" id="3.1.3.-" evidence="13"/>
<accession>A0A8J6NXS7</accession>
<evidence type="ECO:0000256" key="10">
    <source>
        <dbReference type="ARBA" id="ARBA00022912"/>
    </source>
</evidence>
<name>A0A8J6NXS7_9BACT</name>
<keyword evidence="2" id="KW-0963">Cytoplasm</keyword>
<feature type="domain" description="Isocitrate dehydrogenase kinase/phosphatase (AceK) kinase" evidence="11">
    <location>
        <begin position="252"/>
        <end position="506"/>
    </location>
</feature>
<keyword evidence="4" id="KW-0816">Tricarboxylic acid cycle</keyword>
<dbReference type="HAMAP" id="MF_00747">
    <property type="entry name" value="AceK"/>
    <property type="match status" value="1"/>
</dbReference>
<dbReference type="Pfam" id="PF06315">
    <property type="entry name" value="AceK_kinase"/>
    <property type="match status" value="1"/>
</dbReference>
<keyword evidence="6" id="KW-0547">Nucleotide-binding</keyword>
<evidence type="ECO:0000259" key="11">
    <source>
        <dbReference type="Pfam" id="PF06315"/>
    </source>
</evidence>
<dbReference type="EC" id="2.7.11.5" evidence="13"/>
<organism evidence="13 14">
    <name type="scientific">Candidatus Desulfatibia profunda</name>
    <dbReference type="NCBI Taxonomy" id="2841695"/>
    <lineage>
        <taxon>Bacteria</taxon>
        <taxon>Pseudomonadati</taxon>
        <taxon>Thermodesulfobacteriota</taxon>
        <taxon>Desulfobacteria</taxon>
        <taxon>Desulfobacterales</taxon>
        <taxon>Desulfobacterales incertae sedis</taxon>
        <taxon>Candidatus Desulfatibia</taxon>
    </lineage>
</organism>
<evidence type="ECO:0000313" key="13">
    <source>
        <dbReference type="EMBL" id="MBC8362266.1"/>
    </source>
</evidence>
<evidence type="ECO:0000256" key="3">
    <source>
        <dbReference type="ARBA" id="ARBA00022527"/>
    </source>
</evidence>
<keyword evidence="9" id="KW-0067">ATP-binding</keyword>
<dbReference type="GO" id="GO:0004721">
    <property type="term" value="F:phosphoprotein phosphatase activity"/>
    <property type="evidence" value="ECO:0007669"/>
    <property type="project" value="UniProtKB-KW"/>
</dbReference>
<dbReference type="InterPro" id="IPR010452">
    <property type="entry name" value="Isocitrate_DH_AceK"/>
</dbReference>
<gene>
    <name evidence="13" type="primary">aceK</name>
    <name evidence="13" type="ORF">H8E23_12810</name>
</gene>
<dbReference type="GO" id="GO:0004674">
    <property type="term" value="F:protein serine/threonine kinase activity"/>
    <property type="evidence" value="ECO:0007669"/>
    <property type="project" value="UniProtKB-KW"/>
</dbReference>
<feature type="domain" description="Isocitrate dehydrogenase kinase/phosphatase (AceK) regulatory" evidence="12">
    <location>
        <begin position="8"/>
        <end position="250"/>
    </location>
</feature>
<keyword evidence="7 13" id="KW-0418">Kinase</keyword>
<keyword evidence="3" id="KW-0723">Serine/threonine-protein kinase</keyword>
<keyword evidence="8 13" id="KW-0378">Hydrolase</keyword>
<dbReference type="Proteomes" id="UP000603434">
    <property type="component" value="Unassembled WGS sequence"/>
</dbReference>
<dbReference type="GO" id="GO:0006097">
    <property type="term" value="P:glyoxylate cycle"/>
    <property type="evidence" value="ECO:0007669"/>
    <property type="project" value="UniProtKB-KW"/>
</dbReference>
<reference evidence="13 14" key="1">
    <citation type="submission" date="2020-08" db="EMBL/GenBank/DDBJ databases">
        <title>Bridging the membrane lipid divide: bacteria of the FCB group superphylum have the potential to synthesize archaeal ether lipids.</title>
        <authorList>
            <person name="Villanueva L."/>
            <person name="Von Meijenfeldt F.A.B."/>
            <person name="Westbye A.B."/>
            <person name="Yadav S."/>
            <person name="Hopmans E.C."/>
            <person name="Dutilh B.E."/>
            <person name="Sinninghe Damste J.S."/>
        </authorList>
    </citation>
    <scope>NUCLEOTIDE SEQUENCE [LARGE SCALE GENOMIC DNA]</scope>
    <source>
        <strain evidence="13">NIOZ-UU30</strain>
    </source>
</reference>
<evidence type="ECO:0000256" key="4">
    <source>
        <dbReference type="ARBA" id="ARBA00022532"/>
    </source>
</evidence>
<dbReference type="AlphaFoldDB" id="A0A8J6NXS7"/>
<evidence type="ECO:0000256" key="5">
    <source>
        <dbReference type="ARBA" id="ARBA00022679"/>
    </source>
</evidence>
<keyword evidence="5 13" id="KW-0808">Transferase</keyword>
<evidence type="ECO:0000256" key="2">
    <source>
        <dbReference type="ARBA" id="ARBA00022490"/>
    </source>
</evidence>
<dbReference type="NCBIfam" id="NF002804">
    <property type="entry name" value="PRK02946.1"/>
    <property type="match status" value="1"/>
</dbReference>
<evidence type="ECO:0000313" key="14">
    <source>
        <dbReference type="Proteomes" id="UP000603434"/>
    </source>
</evidence>
<proteinExistence type="inferred from homology"/>
<dbReference type="GO" id="GO:0006099">
    <property type="term" value="P:tricarboxylic acid cycle"/>
    <property type="evidence" value="ECO:0007669"/>
    <property type="project" value="UniProtKB-KW"/>
</dbReference>
<dbReference type="InterPro" id="IPR046854">
    <property type="entry name" value="AceK_regulatory"/>
</dbReference>
<evidence type="ECO:0000256" key="7">
    <source>
        <dbReference type="ARBA" id="ARBA00022777"/>
    </source>
</evidence>
<comment type="caution">
    <text evidence="13">The sequence shown here is derived from an EMBL/GenBank/DDBJ whole genome shotgun (WGS) entry which is preliminary data.</text>
</comment>
<dbReference type="EMBL" id="JACNJH010000178">
    <property type="protein sequence ID" value="MBC8362266.1"/>
    <property type="molecule type" value="Genomic_DNA"/>
</dbReference>
<dbReference type="GO" id="GO:0016208">
    <property type="term" value="F:AMP binding"/>
    <property type="evidence" value="ECO:0007669"/>
    <property type="project" value="TreeGrafter"/>
</dbReference>
<evidence type="ECO:0000256" key="8">
    <source>
        <dbReference type="ARBA" id="ARBA00022801"/>
    </source>
</evidence>